<dbReference type="GO" id="GO:0003755">
    <property type="term" value="F:peptidyl-prolyl cis-trans isomerase activity"/>
    <property type="evidence" value="ECO:0007669"/>
    <property type="project" value="UniProtKB-EC"/>
</dbReference>
<sequence>MNRHILLGLWAVSAISLTTATADELEGKRSSSEILEATAESDWQRFDPDNLVVIKLERGDVVVALSTELANNHTSQIKALAREGFYDGLSFYRVIDGFVAQGGDQFETRPLNTAMKSLAAEFEETIGDASLFSALKDHDGYAEQVGFLGFLPTGRDTENDSIWHLHCTGAMAMARDTAKNTAGTEFYITLQPQRYLDRNLSVFGRVVKGMEHLQALRRVAPAETPEDDTGEIIVSMRIAADLPTKEQPRLQYLRTDTDLYKEYVEARRNRPEDFFYFRPDHIDICAANVPVRVVADSSAKE</sequence>
<dbReference type="Proteomes" id="UP001560685">
    <property type="component" value="Unassembled WGS sequence"/>
</dbReference>
<dbReference type="Gene3D" id="2.40.100.10">
    <property type="entry name" value="Cyclophilin-like"/>
    <property type="match status" value="1"/>
</dbReference>
<proteinExistence type="predicted"/>
<keyword evidence="2" id="KW-0697">Rotamase</keyword>
<feature type="domain" description="PPIase cyclophilin-type" evidence="4">
    <location>
        <begin position="59"/>
        <end position="235"/>
    </location>
</feature>
<gene>
    <name evidence="5" type="ORF">ABFZ84_06755</name>
</gene>
<evidence type="ECO:0000256" key="3">
    <source>
        <dbReference type="ARBA" id="ARBA00023235"/>
    </source>
</evidence>
<evidence type="ECO:0000256" key="2">
    <source>
        <dbReference type="ARBA" id="ARBA00023110"/>
    </source>
</evidence>
<dbReference type="InterPro" id="IPR044666">
    <property type="entry name" value="Cyclophilin_A-like"/>
</dbReference>
<evidence type="ECO:0000313" key="6">
    <source>
        <dbReference type="Proteomes" id="UP001560685"/>
    </source>
</evidence>
<keyword evidence="6" id="KW-1185">Reference proteome</keyword>
<dbReference type="EC" id="5.2.1.8" evidence="1"/>
<dbReference type="EMBL" id="JBEHZE010000001">
    <property type="protein sequence ID" value="MEX6633248.1"/>
    <property type="molecule type" value="Genomic_DNA"/>
</dbReference>
<dbReference type="Pfam" id="PF00160">
    <property type="entry name" value="Pro_isomerase"/>
    <property type="match status" value="1"/>
</dbReference>
<reference evidence="5 6" key="1">
    <citation type="submission" date="2024-05" db="EMBL/GenBank/DDBJ databases">
        <title>Three bacterial strains, DH-69, EH-24, and ECK-19 isolated from coastal sediments.</title>
        <authorList>
            <person name="Ye Y.-Q."/>
            <person name="Du Z.-J."/>
        </authorList>
    </citation>
    <scope>NUCLEOTIDE SEQUENCE [LARGE SCALE GENOMIC DNA]</scope>
    <source>
        <strain evidence="5 6">ECK-19</strain>
    </source>
</reference>
<protein>
    <recommendedName>
        <fullName evidence="1">peptidylprolyl isomerase</fullName>
        <ecNumber evidence="1">5.2.1.8</ecNumber>
    </recommendedName>
</protein>
<organism evidence="5 6">
    <name type="scientific">Hyphococcus lacteus</name>
    <dbReference type="NCBI Taxonomy" id="3143536"/>
    <lineage>
        <taxon>Bacteria</taxon>
        <taxon>Pseudomonadati</taxon>
        <taxon>Pseudomonadota</taxon>
        <taxon>Alphaproteobacteria</taxon>
        <taxon>Parvularculales</taxon>
        <taxon>Parvularculaceae</taxon>
        <taxon>Hyphococcus</taxon>
    </lineage>
</organism>
<dbReference type="PROSITE" id="PS50072">
    <property type="entry name" value="CSA_PPIASE_2"/>
    <property type="match status" value="1"/>
</dbReference>
<comment type="caution">
    <text evidence="5">The sequence shown here is derived from an EMBL/GenBank/DDBJ whole genome shotgun (WGS) entry which is preliminary data.</text>
</comment>
<evidence type="ECO:0000313" key="5">
    <source>
        <dbReference type="EMBL" id="MEX6633248.1"/>
    </source>
</evidence>
<name>A0ABV3Z427_9PROT</name>
<dbReference type="SUPFAM" id="SSF50891">
    <property type="entry name" value="Cyclophilin-like"/>
    <property type="match status" value="1"/>
</dbReference>
<dbReference type="PANTHER" id="PTHR45625:SF4">
    <property type="entry name" value="PEPTIDYLPROLYL ISOMERASE DOMAIN AND WD REPEAT-CONTAINING PROTEIN 1"/>
    <property type="match status" value="1"/>
</dbReference>
<dbReference type="InterPro" id="IPR029000">
    <property type="entry name" value="Cyclophilin-like_dom_sf"/>
</dbReference>
<dbReference type="CDD" id="cd00317">
    <property type="entry name" value="cyclophilin"/>
    <property type="match status" value="1"/>
</dbReference>
<dbReference type="PANTHER" id="PTHR45625">
    <property type="entry name" value="PEPTIDYL-PROLYL CIS-TRANS ISOMERASE-RELATED"/>
    <property type="match status" value="1"/>
</dbReference>
<evidence type="ECO:0000256" key="1">
    <source>
        <dbReference type="ARBA" id="ARBA00013194"/>
    </source>
</evidence>
<evidence type="ECO:0000259" key="4">
    <source>
        <dbReference type="PROSITE" id="PS50072"/>
    </source>
</evidence>
<dbReference type="RefSeq" id="WP_369313202.1">
    <property type="nucleotide sequence ID" value="NZ_JBEHZE010000001.1"/>
</dbReference>
<keyword evidence="3 5" id="KW-0413">Isomerase</keyword>
<dbReference type="InterPro" id="IPR002130">
    <property type="entry name" value="Cyclophilin-type_PPIase_dom"/>
</dbReference>
<accession>A0ABV3Z427</accession>